<evidence type="ECO:0000256" key="2">
    <source>
        <dbReference type="ARBA" id="ARBA00022777"/>
    </source>
</evidence>
<comment type="caution">
    <text evidence="6">The sequence shown here is derived from an EMBL/GenBank/DDBJ whole genome shotgun (WGS) entry which is preliminary data.</text>
</comment>
<evidence type="ECO:0000256" key="3">
    <source>
        <dbReference type="ARBA" id="ARBA00023012"/>
    </source>
</evidence>
<reference evidence="6 7" key="1">
    <citation type="submission" date="2020-08" db="EMBL/GenBank/DDBJ databases">
        <title>Genomic Encyclopedia of Type Strains, Phase IV (KMG-IV): sequencing the most valuable type-strain genomes for metagenomic binning, comparative biology and taxonomic classification.</title>
        <authorList>
            <person name="Goeker M."/>
        </authorList>
    </citation>
    <scope>NUCLEOTIDE SEQUENCE [LARGE SCALE GENOMIC DNA]</scope>
    <source>
        <strain evidence="6 7">DSM 23447</strain>
    </source>
</reference>
<keyword evidence="7" id="KW-1185">Reference proteome</keyword>
<dbReference type="InterPro" id="IPR003594">
    <property type="entry name" value="HATPase_dom"/>
</dbReference>
<keyword evidence="4" id="KW-1133">Transmembrane helix</keyword>
<protein>
    <submittedName>
        <fullName evidence="6">Signal transduction histidine kinase</fullName>
    </submittedName>
</protein>
<dbReference type="EMBL" id="JACIEW010000002">
    <property type="protein sequence ID" value="MBB4051363.1"/>
    <property type="molecule type" value="Genomic_DNA"/>
</dbReference>
<feature type="domain" description="Histidine kinase" evidence="5">
    <location>
        <begin position="382"/>
        <end position="471"/>
    </location>
</feature>
<dbReference type="Proteomes" id="UP000547011">
    <property type="component" value="Unassembled WGS sequence"/>
</dbReference>
<gene>
    <name evidence="6" type="ORF">GGR20_000999</name>
</gene>
<feature type="transmembrane region" description="Helical" evidence="4">
    <location>
        <begin position="20"/>
        <end position="42"/>
    </location>
</feature>
<evidence type="ECO:0000256" key="1">
    <source>
        <dbReference type="ARBA" id="ARBA00022679"/>
    </source>
</evidence>
<dbReference type="AlphaFoldDB" id="A0A7W6IKK4"/>
<evidence type="ECO:0000256" key="4">
    <source>
        <dbReference type="SAM" id="Phobius"/>
    </source>
</evidence>
<feature type="transmembrane region" description="Helical" evidence="4">
    <location>
        <begin position="198"/>
        <end position="219"/>
    </location>
</feature>
<dbReference type="GO" id="GO:0000155">
    <property type="term" value="F:phosphorelay sensor kinase activity"/>
    <property type="evidence" value="ECO:0007669"/>
    <property type="project" value="InterPro"/>
</dbReference>
<dbReference type="InterPro" id="IPR005467">
    <property type="entry name" value="His_kinase_dom"/>
</dbReference>
<dbReference type="RefSeq" id="WP_183310129.1">
    <property type="nucleotide sequence ID" value="NZ_JACIEW010000002.1"/>
</dbReference>
<organism evidence="6 7">
    <name type="scientific">Devosia subaequoris</name>
    <dbReference type="NCBI Taxonomy" id="395930"/>
    <lineage>
        <taxon>Bacteria</taxon>
        <taxon>Pseudomonadati</taxon>
        <taxon>Pseudomonadota</taxon>
        <taxon>Alphaproteobacteria</taxon>
        <taxon>Hyphomicrobiales</taxon>
        <taxon>Devosiaceae</taxon>
        <taxon>Devosia</taxon>
    </lineage>
</organism>
<keyword evidence="4" id="KW-0472">Membrane</keyword>
<keyword evidence="3" id="KW-0902">Two-component regulatory system</keyword>
<dbReference type="CDD" id="cd16917">
    <property type="entry name" value="HATPase_UhpB-NarQ-NarX-like"/>
    <property type="match status" value="1"/>
</dbReference>
<accession>A0A7W6IKK4</accession>
<keyword evidence="2 6" id="KW-0418">Kinase</keyword>
<keyword evidence="1" id="KW-0808">Transferase</keyword>
<sequence length="476" mass="51603">MVGIGTRLWSKGKNLFRSVAAQFFIASVVTIFASMLVLGSWVSHQIKHSVLVTTGVQTSLFAETILAPFVQDLEAGGTLDEASINAIDALLGETPFADLYVSIKIWRSDGLVLYATNHDLIGQLFDPIYVREAAAGKIVAQFESVYRSEHAHERLVQEKLVEVYAPLFRTGSDEVLAVAETYERGNALSDALDQSQQMTWLVVATAATGLVGCLYLIVWRASQTIVAQRKLLRSRIVQQSRLAQQNRALRLAADRARLNASTQTEHHLSRIGSDLHDGPLQLLTLSTLKMTSAVRILRTAGIERKAVEQQIETAVEMTQNALGELRAIATGLSLPEIAGLTLKETIHRAVERHQAHTGNHVELSVVAVPEPVSEALKTCAFRVVQEGLNNAAKHSPNAAATVSVALSGDTVEIQVHDDGPGDLKSLEQQNGRAQLGLSGLRNRVAALNGRVSFSSTPADGTLLKVNLPLNQQTMAR</sequence>
<name>A0A7W6IKK4_9HYPH</name>
<dbReference type="SUPFAM" id="SSF55874">
    <property type="entry name" value="ATPase domain of HSP90 chaperone/DNA topoisomerase II/histidine kinase"/>
    <property type="match status" value="1"/>
</dbReference>
<dbReference type="Gene3D" id="3.30.565.10">
    <property type="entry name" value="Histidine kinase-like ATPase, C-terminal domain"/>
    <property type="match status" value="1"/>
</dbReference>
<dbReference type="InterPro" id="IPR011712">
    <property type="entry name" value="Sig_transdc_His_kin_sub3_dim/P"/>
</dbReference>
<dbReference type="Pfam" id="PF07730">
    <property type="entry name" value="HisKA_3"/>
    <property type="match status" value="1"/>
</dbReference>
<dbReference type="InterPro" id="IPR036890">
    <property type="entry name" value="HATPase_C_sf"/>
</dbReference>
<proteinExistence type="predicted"/>
<evidence type="ECO:0000313" key="7">
    <source>
        <dbReference type="Proteomes" id="UP000547011"/>
    </source>
</evidence>
<evidence type="ECO:0000313" key="6">
    <source>
        <dbReference type="EMBL" id="MBB4051363.1"/>
    </source>
</evidence>
<dbReference type="PROSITE" id="PS50109">
    <property type="entry name" value="HIS_KIN"/>
    <property type="match status" value="1"/>
</dbReference>
<evidence type="ECO:0000259" key="5">
    <source>
        <dbReference type="PROSITE" id="PS50109"/>
    </source>
</evidence>
<dbReference type="GO" id="GO:0046983">
    <property type="term" value="F:protein dimerization activity"/>
    <property type="evidence" value="ECO:0007669"/>
    <property type="project" value="InterPro"/>
</dbReference>
<dbReference type="Pfam" id="PF02518">
    <property type="entry name" value="HATPase_c"/>
    <property type="match status" value="1"/>
</dbReference>
<keyword evidence="4" id="KW-0812">Transmembrane</keyword>
<dbReference type="SMART" id="SM00387">
    <property type="entry name" value="HATPase_c"/>
    <property type="match status" value="1"/>
</dbReference>
<dbReference type="PANTHER" id="PTHR24421">
    <property type="entry name" value="NITRATE/NITRITE SENSOR PROTEIN NARX-RELATED"/>
    <property type="match status" value="1"/>
</dbReference>
<dbReference type="InterPro" id="IPR050482">
    <property type="entry name" value="Sensor_HK_TwoCompSys"/>
</dbReference>
<dbReference type="Gene3D" id="1.20.5.1930">
    <property type="match status" value="1"/>
</dbReference>
<dbReference type="GO" id="GO:0016020">
    <property type="term" value="C:membrane"/>
    <property type="evidence" value="ECO:0007669"/>
    <property type="project" value="InterPro"/>
</dbReference>